<protein>
    <submittedName>
        <fullName evidence="1">1390_t:CDS:1</fullName>
    </submittedName>
</protein>
<organism evidence="1 2">
    <name type="scientific">Dentiscutata heterogama</name>
    <dbReference type="NCBI Taxonomy" id="1316150"/>
    <lineage>
        <taxon>Eukaryota</taxon>
        <taxon>Fungi</taxon>
        <taxon>Fungi incertae sedis</taxon>
        <taxon>Mucoromycota</taxon>
        <taxon>Glomeromycotina</taxon>
        <taxon>Glomeromycetes</taxon>
        <taxon>Diversisporales</taxon>
        <taxon>Gigasporaceae</taxon>
        <taxon>Dentiscutata</taxon>
    </lineage>
</organism>
<gene>
    <name evidence="1" type="ORF">DHETER_LOCUS2314</name>
</gene>
<dbReference type="Proteomes" id="UP000789702">
    <property type="component" value="Unassembled WGS sequence"/>
</dbReference>
<keyword evidence="2" id="KW-1185">Reference proteome</keyword>
<comment type="caution">
    <text evidence="1">The sequence shown here is derived from an EMBL/GenBank/DDBJ whole genome shotgun (WGS) entry which is preliminary data.</text>
</comment>
<evidence type="ECO:0000313" key="1">
    <source>
        <dbReference type="EMBL" id="CAG8485325.1"/>
    </source>
</evidence>
<evidence type="ECO:0000313" key="2">
    <source>
        <dbReference type="Proteomes" id="UP000789702"/>
    </source>
</evidence>
<reference evidence="1" key="1">
    <citation type="submission" date="2021-06" db="EMBL/GenBank/DDBJ databases">
        <authorList>
            <person name="Kallberg Y."/>
            <person name="Tangrot J."/>
            <person name="Rosling A."/>
        </authorList>
    </citation>
    <scope>NUCLEOTIDE SEQUENCE</scope>
    <source>
        <strain evidence="1">IL203A</strain>
    </source>
</reference>
<name>A0ACA9KQ87_9GLOM</name>
<dbReference type="EMBL" id="CAJVPU010001643">
    <property type="protein sequence ID" value="CAG8485325.1"/>
    <property type="molecule type" value="Genomic_DNA"/>
</dbReference>
<proteinExistence type="predicted"/>
<sequence>MGVSVEAGRLIVILTNTLTTIVGFILIVLGLYELASPDVSLYSNAIPLDTIIFGIIILLISITGCCGGVAESKPVLWAVENVLDTWWQFAYTDNPRIIRDIEDKYSCCGFRNVTDRAIPKKSPDACTKSSWFGYDKPCLAVLTQAYRHHQTALGVWGIILALIQILALISAYVLIANLPTPEQRDRDYRAEHERLIKVGRADPEQQQSKPYYTDRGTGVSSGSSGAARDQYGAINP</sequence>
<accession>A0ACA9KQ87</accession>